<feature type="compositionally biased region" description="Polar residues" evidence="1">
    <location>
        <begin position="1"/>
        <end position="19"/>
    </location>
</feature>
<sequence>MKKSSTPNIQNPHSSNNHTPLLPLGSLHPSRLPKPINRPTTDDGFSGETP</sequence>
<dbReference type="InParanoid" id="A0A251SU14"/>
<keyword evidence="4" id="KW-1185">Reference proteome</keyword>
<proteinExistence type="predicted"/>
<evidence type="ECO:0000256" key="1">
    <source>
        <dbReference type="SAM" id="MobiDB-lite"/>
    </source>
</evidence>
<dbReference type="EMBL" id="CM007902">
    <property type="protein sequence ID" value="OTG02320.1"/>
    <property type="molecule type" value="Genomic_DNA"/>
</dbReference>
<name>A0A251SU14_HELAN</name>
<reference evidence="2" key="3">
    <citation type="submission" date="2020-06" db="EMBL/GenBank/DDBJ databases">
        <title>Helianthus annuus Genome sequencing and assembly Release 2.</title>
        <authorList>
            <person name="Gouzy J."/>
            <person name="Langlade N."/>
            <person name="Munos S."/>
        </authorList>
    </citation>
    <scope>NUCLEOTIDE SEQUENCE</scope>
    <source>
        <tissue evidence="2">Leaves</tissue>
    </source>
</reference>
<reference evidence="2 4" key="1">
    <citation type="journal article" date="2017" name="Nature">
        <title>The sunflower genome provides insights into oil metabolism, flowering and Asterid evolution.</title>
        <authorList>
            <person name="Badouin H."/>
            <person name="Gouzy J."/>
            <person name="Grassa C.J."/>
            <person name="Murat F."/>
            <person name="Staton S.E."/>
            <person name="Cottret L."/>
            <person name="Lelandais-Briere C."/>
            <person name="Owens G.L."/>
            <person name="Carrere S."/>
            <person name="Mayjonade B."/>
            <person name="Legrand L."/>
            <person name="Gill N."/>
            <person name="Kane N.C."/>
            <person name="Bowers J.E."/>
            <person name="Hubner S."/>
            <person name="Bellec A."/>
            <person name="Berard A."/>
            <person name="Berges H."/>
            <person name="Blanchet N."/>
            <person name="Boniface M.C."/>
            <person name="Brunel D."/>
            <person name="Catrice O."/>
            <person name="Chaidir N."/>
            <person name="Claudel C."/>
            <person name="Donnadieu C."/>
            <person name="Faraut T."/>
            <person name="Fievet G."/>
            <person name="Helmstetter N."/>
            <person name="King M."/>
            <person name="Knapp S.J."/>
            <person name="Lai Z."/>
            <person name="Le Paslier M.C."/>
            <person name="Lippi Y."/>
            <person name="Lorenzon L."/>
            <person name="Mandel J.R."/>
            <person name="Marage G."/>
            <person name="Marchand G."/>
            <person name="Marquand E."/>
            <person name="Bret-Mestries E."/>
            <person name="Morien E."/>
            <person name="Nambeesan S."/>
            <person name="Nguyen T."/>
            <person name="Pegot-Espagnet P."/>
            <person name="Pouilly N."/>
            <person name="Raftis F."/>
            <person name="Sallet E."/>
            <person name="Schiex T."/>
            <person name="Thomas J."/>
            <person name="Vandecasteele C."/>
            <person name="Vares D."/>
            <person name="Vear F."/>
            <person name="Vautrin S."/>
            <person name="Crespi M."/>
            <person name="Mangin B."/>
            <person name="Burke J.M."/>
            <person name="Salse J."/>
            <person name="Munos S."/>
            <person name="Vincourt P."/>
            <person name="Rieseberg L.H."/>
            <person name="Langlade N.B."/>
        </authorList>
    </citation>
    <scope>NUCLEOTIDE SEQUENCE [LARGE SCALE GENOMIC DNA]</scope>
    <source>
        <strain evidence="4">cv. SF193</strain>
        <tissue evidence="2">Leaves</tissue>
    </source>
</reference>
<protein>
    <submittedName>
        <fullName evidence="3">Uncharacterized protein</fullName>
    </submittedName>
</protein>
<accession>A0A251SU14</accession>
<dbReference type="Proteomes" id="UP000215914">
    <property type="component" value="Chromosome 13"/>
</dbReference>
<dbReference type="EMBL" id="MNCJ02000328">
    <property type="protein sequence ID" value="KAF5774342.1"/>
    <property type="molecule type" value="Genomic_DNA"/>
</dbReference>
<evidence type="ECO:0000313" key="2">
    <source>
        <dbReference type="EMBL" id="KAF5774342.1"/>
    </source>
</evidence>
<evidence type="ECO:0000313" key="3">
    <source>
        <dbReference type="EMBL" id="OTG02320.1"/>
    </source>
</evidence>
<gene>
    <name evidence="3" type="ORF">HannXRQ_Chr13g0411711</name>
    <name evidence="2" type="ORF">HanXRQr2_Chr13g0599231</name>
</gene>
<feature type="region of interest" description="Disordered" evidence="1">
    <location>
        <begin position="1"/>
        <end position="50"/>
    </location>
</feature>
<evidence type="ECO:0000313" key="4">
    <source>
        <dbReference type="Proteomes" id="UP000215914"/>
    </source>
</evidence>
<reference evidence="3" key="2">
    <citation type="submission" date="2017-02" db="EMBL/GenBank/DDBJ databases">
        <title>Sunflower complete genome.</title>
        <authorList>
            <person name="Langlade N."/>
            <person name="Munos S."/>
        </authorList>
    </citation>
    <scope>NUCLEOTIDE SEQUENCE [LARGE SCALE GENOMIC DNA]</scope>
    <source>
        <tissue evidence="3">Leaves</tissue>
    </source>
</reference>
<dbReference type="Gramene" id="mRNA:HanXRQr2_Chr13g0599231">
    <property type="protein sequence ID" value="CDS:HanXRQr2_Chr13g0599231.1"/>
    <property type="gene ID" value="HanXRQr2_Chr13g0599231"/>
</dbReference>
<organism evidence="3 4">
    <name type="scientific">Helianthus annuus</name>
    <name type="common">Common sunflower</name>
    <dbReference type="NCBI Taxonomy" id="4232"/>
    <lineage>
        <taxon>Eukaryota</taxon>
        <taxon>Viridiplantae</taxon>
        <taxon>Streptophyta</taxon>
        <taxon>Embryophyta</taxon>
        <taxon>Tracheophyta</taxon>
        <taxon>Spermatophyta</taxon>
        <taxon>Magnoliopsida</taxon>
        <taxon>eudicotyledons</taxon>
        <taxon>Gunneridae</taxon>
        <taxon>Pentapetalae</taxon>
        <taxon>asterids</taxon>
        <taxon>campanulids</taxon>
        <taxon>Asterales</taxon>
        <taxon>Asteraceae</taxon>
        <taxon>Asteroideae</taxon>
        <taxon>Heliantheae alliance</taxon>
        <taxon>Heliantheae</taxon>
        <taxon>Helianthus</taxon>
    </lineage>
</organism>
<dbReference type="AlphaFoldDB" id="A0A251SU14"/>